<name>A0A2I0BFA0_9ASPA</name>
<dbReference type="AlphaFoldDB" id="A0A2I0BFA0"/>
<sequence length="74" mass="8268">MIDAASSGTLTKKTPEIGWDLLEDMSSNNFQWPNERLIQSKKVGVLELDALTALMAQLQALDEQINYRSSINTN</sequence>
<organism evidence="1 2">
    <name type="scientific">Apostasia shenzhenica</name>
    <dbReference type="NCBI Taxonomy" id="1088818"/>
    <lineage>
        <taxon>Eukaryota</taxon>
        <taxon>Viridiplantae</taxon>
        <taxon>Streptophyta</taxon>
        <taxon>Embryophyta</taxon>
        <taxon>Tracheophyta</taxon>
        <taxon>Spermatophyta</taxon>
        <taxon>Magnoliopsida</taxon>
        <taxon>Liliopsida</taxon>
        <taxon>Asparagales</taxon>
        <taxon>Orchidaceae</taxon>
        <taxon>Apostasioideae</taxon>
        <taxon>Apostasia</taxon>
    </lineage>
</organism>
<gene>
    <name evidence="1" type="ORF">AXF42_Ash003132</name>
</gene>
<evidence type="ECO:0000313" key="1">
    <source>
        <dbReference type="EMBL" id="PKA66478.1"/>
    </source>
</evidence>
<evidence type="ECO:0000313" key="2">
    <source>
        <dbReference type="Proteomes" id="UP000236161"/>
    </source>
</evidence>
<dbReference type="Proteomes" id="UP000236161">
    <property type="component" value="Unassembled WGS sequence"/>
</dbReference>
<accession>A0A2I0BFA0</accession>
<dbReference type="EMBL" id="KZ451885">
    <property type="protein sequence ID" value="PKA66478.1"/>
    <property type="molecule type" value="Genomic_DNA"/>
</dbReference>
<keyword evidence="2" id="KW-1185">Reference proteome</keyword>
<protein>
    <submittedName>
        <fullName evidence="1">Uncharacterized protein</fullName>
    </submittedName>
</protein>
<proteinExistence type="predicted"/>
<dbReference type="OrthoDB" id="1740797at2759"/>
<reference evidence="1 2" key="1">
    <citation type="journal article" date="2017" name="Nature">
        <title>The Apostasia genome and the evolution of orchids.</title>
        <authorList>
            <person name="Zhang G.Q."/>
            <person name="Liu K.W."/>
            <person name="Li Z."/>
            <person name="Lohaus R."/>
            <person name="Hsiao Y.Y."/>
            <person name="Niu S.C."/>
            <person name="Wang J.Y."/>
            <person name="Lin Y.C."/>
            <person name="Xu Q."/>
            <person name="Chen L.J."/>
            <person name="Yoshida K."/>
            <person name="Fujiwara S."/>
            <person name="Wang Z.W."/>
            <person name="Zhang Y.Q."/>
            <person name="Mitsuda N."/>
            <person name="Wang M."/>
            <person name="Liu G.H."/>
            <person name="Pecoraro L."/>
            <person name="Huang H.X."/>
            <person name="Xiao X.J."/>
            <person name="Lin M."/>
            <person name="Wu X.Y."/>
            <person name="Wu W.L."/>
            <person name="Chen Y.Y."/>
            <person name="Chang S.B."/>
            <person name="Sakamoto S."/>
            <person name="Ohme-Takagi M."/>
            <person name="Yagi M."/>
            <person name="Zeng S.J."/>
            <person name="Shen C.Y."/>
            <person name="Yeh C.M."/>
            <person name="Luo Y.B."/>
            <person name="Tsai W.C."/>
            <person name="Van de Peer Y."/>
            <person name="Liu Z.J."/>
        </authorList>
    </citation>
    <scope>NUCLEOTIDE SEQUENCE [LARGE SCALE GENOMIC DNA]</scope>
    <source>
        <strain evidence="2">cv. Shenzhen</strain>
        <tissue evidence="1">Stem</tissue>
    </source>
</reference>